<dbReference type="InterPro" id="IPR024520">
    <property type="entry name" value="DUF3558"/>
</dbReference>
<keyword evidence="3" id="KW-1185">Reference proteome</keyword>
<reference evidence="2 3" key="1">
    <citation type="submission" date="2016-10" db="EMBL/GenBank/DDBJ databases">
        <authorList>
            <person name="de Groot N.N."/>
        </authorList>
    </citation>
    <scope>NUCLEOTIDE SEQUENCE [LARGE SCALE GENOMIC DNA]</scope>
    <source>
        <strain evidence="2 3">DSM 44149</strain>
    </source>
</reference>
<feature type="signal peptide" evidence="1">
    <location>
        <begin position="1"/>
        <end position="26"/>
    </location>
</feature>
<organism evidence="2 3">
    <name type="scientific">Allokutzneria albata</name>
    <name type="common">Kibdelosporangium albatum</name>
    <dbReference type="NCBI Taxonomy" id="211114"/>
    <lineage>
        <taxon>Bacteria</taxon>
        <taxon>Bacillati</taxon>
        <taxon>Actinomycetota</taxon>
        <taxon>Actinomycetes</taxon>
        <taxon>Pseudonocardiales</taxon>
        <taxon>Pseudonocardiaceae</taxon>
        <taxon>Allokutzneria</taxon>
    </lineage>
</organism>
<evidence type="ECO:0008006" key="4">
    <source>
        <dbReference type="Google" id="ProtNLM"/>
    </source>
</evidence>
<dbReference type="AlphaFoldDB" id="A0A1H0DQZ8"/>
<dbReference type="eggNOG" id="ENOG502ZUNC">
    <property type="taxonomic scope" value="Bacteria"/>
</dbReference>
<evidence type="ECO:0000313" key="2">
    <source>
        <dbReference type="EMBL" id="SDN72600.1"/>
    </source>
</evidence>
<feature type="chain" id="PRO_5009247930" description="DUF3558 domain-containing protein" evidence="1">
    <location>
        <begin position="27"/>
        <end position="194"/>
    </location>
</feature>
<proteinExistence type="predicted"/>
<gene>
    <name evidence="2" type="ORF">SAMN04489726_7940</name>
</gene>
<name>A0A1H0DQZ8_ALLAB</name>
<dbReference type="OrthoDB" id="3697076at2"/>
<accession>A0A1H0DQZ8</accession>
<sequence>MIRKSLLGVTLVAAALLPACSSNGSAGGGPTASGAPPSIDPSLRVPAPLAVHDLSGNPCSGLADSQATAIGLAAPGKTAEGQTGKSCRWQSAAHDANKIFISPLSVQQSGLTGVYATRGTAKYFEPATVEGYPAVYADNADLRPSGSCALWVGVTDQLAVGVTSSILVGPNVKNPCPIVKEVAAAMVRHLKGSA</sequence>
<dbReference type="EMBL" id="LT629701">
    <property type="protein sequence ID" value="SDN72600.1"/>
    <property type="molecule type" value="Genomic_DNA"/>
</dbReference>
<dbReference type="Pfam" id="PF12079">
    <property type="entry name" value="DUF3558"/>
    <property type="match status" value="1"/>
</dbReference>
<evidence type="ECO:0000256" key="1">
    <source>
        <dbReference type="SAM" id="SignalP"/>
    </source>
</evidence>
<dbReference type="RefSeq" id="WP_030432020.1">
    <property type="nucleotide sequence ID" value="NZ_JOEF01000022.1"/>
</dbReference>
<protein>
    <recommendedName>
        <fullName evidence="4">DUF3558 domain-containing protein</fullName>
    </recommendedName>
</protein>
<keyword evidence="1" id="KW-0732">Signal</keyword>
<dbReference type="Proteomes" id="UP000183376">
    <property type="component" value="Chromosome I"/>
</dbReference>
<evidence type="ECO:0000313" key="3">
    <source>
        <dbReference type="Proteomes" id="UP000183376"/>
    </source>
</evidence>